<keyword evidence="7" id="KW-1185">Reference proteome</keyword>
<protein>
    <submittedName>
        <fullName evidence="6">Ankyrin protein 1</fullName>
    </submittedName>
</protein>
<feature type="repeat" description="ANK" evidence="3">
    <location>
        <begin position="1508"/>
        <end position="1540"/>
    </location>
</feature>
<dbReference type="SMART" id="SM00248">
    <property type="entry name" value="ANK"/>
    <property type="match status" value="18"/>
</dbReference>
<proteinExistence type="predicted"/>
<evidence type="ECO:0000256" key="3">
    <source>
        <dbReference type="PROSITE-ProRule" id="PRU00023"/>
    </source>
</evidence>
<dbReference type="InterPro" id="IPR056884">
    <property type="entry name" value="NPHP3-like_N"/>
</dbReference>
<keyword evidence="1" id="KW-0677">Repeat</keyword>
<organism evidence="6 7">
    <name type="scientific">Fusarium heterosporum</name>
    <dbReference type="NCBI Taxonomy" id="42747"/>
    <lineage>
        <taxon>Eukaryota</taxon>
        <taxon>Fungi</taxon>
        <taxon>Dikarya</taxon>
        <taxon>Ascomycota</taxon>
        <taxon>Pezizomycotina</taxon>
        <taxon>Sordariomycetes</taxon>
        <taxon>Hypocreomycetidae</taxon>
        <taxon>Hypocreales</taxon>
        <taxon>Nectriaceae</taxon>
        <taxon>Fusarium</taxon>
        <taxon>Fusarium heterosporum species complex</taxon>
    </lineage>
</organism>
<feature type="region of interest" description="Disordered" evidence="4">
    <location>
        <begin position="1240"/>
        <end position="1303"/>
    </location>
</feature>
<dbReference type="InterPro" id="IPR036770">
    <property type="entry name" value="Ankyrin_rpt-contain_sf"/>
</dbReference>
<comment type="caution">
    <text evidence="6">The sequence shown here is derived from an EMBL/GenBank/DDBJ whole genome shotgun (WGS) entry which is preliminary data.</text>
</comment>
<feature type="compositionally biased region" description="Acidic residues" evidence="4">
    <location>
        <begin position="1262"/>
        <end position="1279"/>
    </location>
</feature>
<sequence>MADSPLEELSGDEPLLLIEEPLSDRLVTYEGNQLRTENASASDWERHNVLERTRGQIHTRVELLEVTHGTYDEDGDEATLMVFRFRFDPQKQSRRVIRARVDITFKGKQGNAEPIVDAIAPDERWSVVPTTDSVTTTNGGELNLGASGVPFLSAGGSAKFEKTTSRDISNSTTVSGAKKMRKGQNSGEYCMATWIMQENNRRKSGVPDSVTTAVLLRREDSEPFDAVVELEADVDWASGIEYKFLRVPLDDPILFNPQATQKKRNKGRSHGVENLASIDLYELWRETEQVESGEQAQKAINASEDIRDEEINYEGDDEEMNSHETQTLLTKIEPNDNGSTKQGMEEDSPEEDDNDRETNDEEVADDIISIHSVSSTTTRSVIDDEEHTSYSHPTGNLHRLGLEVITGDDDDDDDDVSSNAAYDIVAIHGMHGLSRWTWMTSKPDEPYETWLSNGMKNLPDTYGRVMMYGFDPGDKNGKTWMPTGIYNEAEALLEALAELRRPEIKEKRRPIWFISQDIGGLIVKAALILAARNQKKYADILHCTRSLVFFNYPHRYVSTGHLEDSVSRLICYLQWRPYPMNLLRALMTQVNLVNVNPNSNQASIFGPFMSWFSVPFEKTRDLDRPHNQVTLRIDETEHELCQVPDENWLIGDFPNHIHDALDRLLKQAPPVYPYLKTEPNYTTAFPELESLLKAQGESIIHFRCPPSYPNSTDRVSERARIWLGDKKSAARSLLYFKFDANDVRFNNASSMLQTFITRMLLAYQKEGEVVVKAYMERLYETETKTMHDLFDKFQFIRYRSEMGDSIIVLGQFDECDESSLWFLSRMREFVEHTERDLRLLIITTHGTAKDESISSALAQFPSGVVTSVTYEPPEPHLYPYQDEASLMAQELALLSRNDHRDALMDVLSRCKSDTSLCEMITTWVQSAEEPFRSGAELFQDVDSASPELMFRIVLAEMPASHVSWAQRILVWVTTSLRPLRLGELCWISDHSWPPENEHSKRNILKYESDTLDHVLSIVSKFHGLLKAECGEIRFRHPNTRSWLLKEDDKQDMQPWYKQLDVGDRHGEVLGTCISYLQSEQETPKTEEADQVAWEDSFPYAVQYWTDHYQYVSGTTKAMANDLLNAQPKLERWLDTYRSLPTPFLKPYPTTATPIEAAAHFNLLQAASKLLKDTQIDNETSGRAWIEAIRRGNSDIVDLIQKSYLKEFTFDDEVLHRAVKVASFCGNDEIFRRVVERIPPSPYPIPKTEREERRKADKANEKPDEEANDSLEPVVAEEDSDKVSQDNAAQEKHPDAFDKQQDESNDPFSWLDVPLLEACTLGLEDVIIKLLSAGADPCPPKDTHLHDKAPLDRAVTYGHIDAVKALIDAGADVNRINSYGYMPWCMGSSAAITTLLLKSGAATNAKIKSSYRPIEWIVERGDFISLEALLEYEDYKQYYEEGPENHPVNIAAENGRAKCLEILLRYGFNPNIPTDEGKTSLWHAINVQRIDMCRALLNKGADPDLAPDGSVTPLRKAVWEEREDIMDLLLEHKADINKREPPGSGWSRTPLQAAIDWKDEPRIEYLINHGAETNLKDSDSIYAVYSAAQSGLTAIVQKLVEAKADVNSASGSDGWTPAHTAYMFPETVAALIELGADLSITTVSGYTPLDVALDKGYPETVQIILEKSKIKLDFSLPGTQKALIGAVADSFVESVSAMLEAGADVNTIEVDYDDNKNQPLTAIAMRSGDDAMLRKLLEFRPDLSLVSDEQNTALHCISNITPVSSVQLFVNAGGKLDMLNKNRQSPLQIAAEAGNEDVFKYILKKPAARSVLHVAPREGMGTAMHIACESRQMEMVQLLVGQKMDINYVCDGLWGTPLLSAVMGRSGNIDVQVKRDLVELLLKEGADPNKAGGIFGFPINAACLADSTESVEFIKLLLERGASADVKDPMGRKPVHMACYNSLEAFNTLEIPDSDFVSRDVVGRVPLHYAVSSGQTDLVEEVLTRSARVGVDINVKDNDGWTPLLWAARNSPALRSPNQDDDLTTDVVTLLLEKGANVDTRVPAFSAQAPQSASQIAYYHKADDIGDLLDSKSDTQAPLTKLRGKDMLTFWCDCCLLKIYGTSRSSFHKHHQFRDEGDEWDDMGESEETKVEAEDQTLPEVDGEKSTEEGSEEGFDEEIVG</sequence>
<feature type="repeat" description="ANK" evidence="3">
    <location>
        <begin position="1961"/>
        <end position="1997"/>
    </location>
</feature>
<dbReference type="Gene3D" id="1.25.40.20">
    <property type="entry name" value="Ankyrin repeat-containing domain"/>
    <property type="match status" value="4"/>
</dbReference>
<evidence type="ECO:0000259" key="5">
    <source>
        <dbReference type="Pfam" id="PF24883"/>
    </source>
</evidence>
<feature type="repeat" description="ANK" evidence="3">
    <location>
        <begin position="1345"/>
        <end position="1377"/>
    </location>
</feature>
<feature type="repeat" description="ANK" evidence="3">
    <location>
        <begin position="1545"/>
        <end position="1577"/>
    </location>
</feature>
<feature type="compositionally biased region" description="Basic and acidic residues" evidence="4">
    <location>
        <begin position="1280"/>
        <end position="1301"/>
    </location>
</feature>
<feature type="region of interest" description="Disordered" evidence="4">
    <location>
        <begin position="2107"/>
        <end position="2160"/>
    </location>
</feature>
<feature type="region of interest" description="Disordered" evidence="4">
    <location>
        <begin position="313"/>
        <end position="395"/>
    </location>
</feature>
<accession>A0A8H5TP88</accession>
<dbReference type="PROSITE" id="PS50297">
    <property type="entry name" value="ANK_REP_REGION"/>
    <property type="match status" value="2"/>
</dbReference>
<name>A0A8H5TP88_FUSHE</name>
<reference evidence="6 7" key="1">
    <citation type="submission" date="2020-05" db="EMBL/GenBank/DDBJ databases">
        <title>Identification and distribution of gene clusters putatively required for synthesis of sphingolipid metabolism inhibitors in phylogenetically diverse species of the filamentous fungus Fusarium.</title>
        <authorList>
            <person name="Kim H.-S."/>
            <person name="Busman M."/>
            <person name="Brown D.W."/>
            <person name="Divon H."/>
            <person name="Uhlig S."/>
            <person name="Proctor R.H."/>
        </authorList>
    </citation>
    <scope>NUCLEOTIDE SEQUENCE [LARGE SCALE GENOMIC DNA]</scope>
    <source>
        <strain evidence="6 7">NRRL 20693</strain>
    </source>
</reference>
<feature type="compositionally biased region" description="Acidic residues" evidence="4">
    <location>
        <begin position="345"/>
        <end position="365"/>
    </location>
</feature>
<evidence type="ECO:0000256" key="1">
    <source>
        <dbReference type="ARBA" id="ARBA00022737"/>
    </source>
</evidence>
<feature type="domain" description="Nephrocystin 3-like N-terminal" evidence="5">
    <location>
        <begin position="729"/>
        <end position="841"/>
    </location>
</feature>
<evidence type="ECO:0000256" key="4">
    <source>
        <dbReference type="SAM" id="MobiDB-lite"/>
    </source>
</evidence>
<dbReference type="PRINTS" id="PR01415">
    <property type="entry name" value="ANKYRIN"/>
</dbReference>
<dbReference type="Pfam" id="PF12796">
    <property type="entry name" value="Ank_2"/>
    <property type="match status" value="5"/>
</dbReference>
<dbReference type="PROSITE" id="PS50088">
    <property type="entry name" value="ANK_REPEAT"/>
    <property type="match status" value="5"/>
</dbReference>
<dbReference type="OrthoDB" id="10252171at2759"/>
<keyword evidence="2 3" id="KW-0040">ANK repeat</keyword>
<dbReference type="Pfam" id="PF00023">
    <property type="entry name" value="Ank"/>
    <property type="match status" value="1"/>
</dbReference>
<feature type="compositionally biased region" description="Acidic residues" evidence="4">
    <location>
        <begin position="2148"/>
        <end position="2160"/>
    </location>
</feature>
<dbReference type="Pfam" id="PF24883">
    <property type="entry name" value="NPHP3_N"/>
    <property type="match status" value="1"/>
</dbReference>
<evidence type="ECO:0000256" key="2">
    <source>
        <dbReference type="ARBA" id="ARBA00023043"/>
    </source>
</evidence>
<dbReference type="PANTHER" id="PTHR24198:SF165">
    <property type="entry name" value="ANKYRIN REPEAT-CONTAINING PROTEIN-RELATED"/>
    <property type="match status" value="1"/>
</dbReference>
<evidence type="ECO:0000313" key="7">
    <source>
        <dbReference type="Proteomes" id="UP000567885"/>
    </source>
</evidence>
<feature type="repeat" description="ANK" evidence="3">
    <location>
        <begin position="1475"/>
        <end position="1507"/>
    </location>
</feature>
<dbReference type="InterPro" id="IPR002110">
    <property type="entry name" value="Ankyrin_rpt"/>
</dbReference>
<gene>
    <name evidence="6" type="ORF">FHETE_3300</name>
</gene>
<dbReference type="SUPFAM" id="SSF48403">
    <property type="entry name" value="Ankyrin repeat"/>
    <property type="match status" value="2"/>
</dbReference>
<feature type="compositionally biased region" description="Acidic residues" evidence="4">
    <location>
        <begin position="2115"/>
        <end position="2125"/>
    </location>
</feature>
<feature type="compositionally biased region" description="Basic and acidic residues" evidence="4">
    <location>
        <begin position="1246"/>
        <end position="1261"/>
    </location>
</feature>
<feature type="compositionally biased region" description="Low complexity" evidence="4">
    <location>
        <begin position="366"/>
        <end position="380"/>
    </location>
</feature>
<dbReference type="EMBL" id="JAAGWQ010000051">
    <property type="protein sequence ID" value="KAF5673913.1"/>
    <property type="molecule type" value="Genomic_DNA"/>
</dbReference>
<dbReference type="Proteomes" id="UP000567885">
    <property type="component" value="Unassembled WGS sequence"/>
</dbReference>
<dbReference type="PANTHER" id="PTHR24198">
    <property type="entry name" value="ANKYRIN REPEAT AND PROTEIN KINASE DOMAIN-CONTAINING PROTEIN"/>
    <property type="match status" value="1"/>
</dbReference>
<evidence type="ECO:0000313" key="6">
    <source>
        <dbReference type="EMBL" id="KAF5673913.1"/>
    </source>
</evidence>